<dbReference type="Pfam" id="PF01019">
    <property type="entry name" value="G_glu_transpept"/>
    <property type="match status" value="1"/>
</dbReference>
<name>A0ABW4KIM5_9BACI</name>
<dbReference type="InterPro" id="IPR043138">
    <property type="entry name" value="GGT_lsub"/>
</dbReference>
<comment type="caution">
    <text evidence="1">The sequence shown here is derived from an EMBL/GenBank/DDBJ whole genome shotgun (WGS) entry which is preliminary data.</text>
</comment>
<keyword evidence="2" id="KW-1185">Reference proteome</keyword>
<sequence>MNVSNSLFNPLYYPYPSQRTVTYAKNGMVATSQPLAAQAGLDTLKKGGNAVDAAIAAAACLTVVEPTSNGIGGDAFAIVWMDGKLHGLNSSGPAPKRLSADLLKANGFDQMPRHGWEPVTVPGAPAAWAELSKKFGNLPFEEVLQPAITYAEEGFPISPITGYFWDKSFKEFQGQLKNPLFEHWFSLFATKNSAPKVGEMWKSPSHADTLRSIARTHAESFYRGELAAKLDAFSNATGGYIRADDLADYYPEWVEPIGINYKGYDIWELPPNGQGLVALLALNILKGFDFTERETPETYHKQIESLKLAFADGKALISDPSEMTADLGELLSDAYAQKRRRLIGSTALWPEAEKPVESGTVYLAAADQEGNMVSFIQSNYNDFGSAVVVPGTGINLQNRGHNFSLDPNHVNYLKPEKRTYHTIIPGFITKEGKAFSAFGVMGGFMQPQGHLQVISNMIDFHMNPQAALDAPRWHWSGDKSIHIEHGVAPHIGKELDAKGHDVTVEINPKCFGRGQIIIKDPETSVWIGGTDHRTDGTIAAW</sequence>
<dbReference type="InterPro" id="IPR043137">
    <property type="entry name" value="GGT_ssub_C"/>
</dbReference>
<dbReference type="EMBL" id="JBHUEO010000054">
    <property type="protein sequence ID" value="MFD1708014.1"/>
    <property type="molecule type" value="Genomic_DNA"/>
</dbReference>
<dbReference type="Gene3D" id="1.10.246.130">
    <property type="match status" value="1"/>
</dbReference>
<accession>A0ABW4KIM5</accession>
<dbReference type="PRINTS" id="PR01210">
    <property type="entry name" value="GGTRANSPTASE"/>
</dbReference>
<dbReference type="InterPro" id="IPR029055">
    <property type="entry name" value="Ntn_hydrolases_N"/>
</dbReference>
<evidence type="ECO:0000313" key="2">
    <source>
        <dbReference type="Proteomes" id="UP001597301"/>
    </source>
</evidence>
<reference evidence="2" key="1">
    <citation type="journal article" date="2019" name="Int. J. Syst. Evol. Microbiol.">
        <title>The Global Catalogue of Microorganisms (GCM) 10K type strain sequencing project: providing services to taxonomists for standard genome sequencing and annotation.</title>
        <authorList>
            <consortium name="The Broad Institute Genomics Platform"/>
            <consortium name="The Broad Institute Genome Sequencing Center for Infectious Disease"/>
            <person name="Wu L."/>
            <person name="Ma J."/>
        </authorList>
    </citation>
    <scope>NUCLEOTIDE SEQUENCE [LARGE SCALE GENOMIC DNA]</scope>
    <source>
        <strain evidence="2">CGMCC 1.12295</strain>
    </source>
</reference>
<dbReference type="RefSeq" id="WP_380774901.1">
    <property type="nucleotide sequence ID" value="NZ_JBHUEO010000054.1"/>
</dbReference>
<evidence type="ECO:0000313" key="1">
    <source>
        <dbReference type="EMBL" id="MFD1708014.1"/>
    </source>
</evidence>
<gene>
    <name evidence="1" type="ORF">ACFSCZ_14915</name>
</gene>
<proteinExistence type="predicted"/>
<dbReference type="Gene3D" id="3.60.20.40">
    <property type="match status" value="1"/>
</dbReference>
<protein>
    <submittedName>
        <fullName evidence="1">Gamma-glutamyltransferase family protein</fullName>
    </submittedName>
</protein>
<dbReference type="Proteomes" id="UP001597301">
    <property type="component" value="Unassembled WGS sequence"/>
</dbReference>
<dbReference type="InterPro" id="IPR052896">
    <property type="entry name" value="GGT-like_enzyme"/>
</dbReference>
<organism evidence="1 2">
    <name type="scientific">Siminovitchia sediminis</name>
    <dbReference type="NCBI Taxonomy" id="1274353"/>
    <lineage>
        <taxon>Bacteria</taxon>
        <taxon>Bacillati</taxon>
        <taxon>Bacillota</taxon>
        <taxon>Bacilli</taxon>
        <taxon>Bacillales</taxon>
        <taxon>Bacillaceae</taxon>
        <taxon>Siminovitchia</taxon>
    </lineage>
</organism>
<dbReference type="PANTHER" id="PTHR43881">
    <property type="entry name" value="GAMMA-GLUTAMYLTRANSPEPTIDASE (AFU_ORTHOLOGUE AFUA_4G13580)"/>
    <property type="match status" value="1"/>
</dbReference>
<dbReference type="SUPFAM" id="SSF56235">
    <property type="entry name" value="N-terminal nucleophile aminohydrolases (Ntn hydrolases)"/>
    <property type="match status" value="1"/>
</dbReference>
<dbReference type="PANTHER" id="PTHR43881:SF1">
    <property type="entry name" value="GAMMA-GLUTAMYLTRANSPEPTIDASE (AFU_ORTHOLOGUE AFUA_4G13580)"/>
    <property type="match status" value="1"/>
</dbReference>